<proteinExistence type="predicted"/>
<evidence type="ECO:0000313" key="2">
    <source>
        <dbReference type="EMBL" id="KIR82713.1"/>
    </source>
</evidence>
<accession>A0ABR5C491</accession>
<dbReference type="EMBL" id="KN848551">
    <property type="protein sequence ID" value="KIR82713.1"/>
    <property type="molecule type" value="Genomic_DNA"/>
</dbReference>
<organism evidence="2 3">
    <name type="scientific">Cryptococcus gattii EJB2</name>
    <dbReference type="NCBI Taxonomy" id="1296103"/>
    <lineage>
        <taxon>Eukaryota</taxon>
        <taxon>Fungi</taxon>
        <taxon>Dikarya</taxon>
        <taxon>Basidiomycota</taxon>
        <taxon>Agaricomycotina</taxon>
        <taxon>Tremellomycetes</taxon>
        <taxon>Tremellales</taxon>
        <taxon>Cryptococcaceae</taxon>
        <taxon>Cryptococcus</taxon>
        <taxon>Cryptococcus gattii species complex</taxon>
    </lineage>
</organism>
<keyword evidence="3" id="KW-1185">Reference proteome</keyword>
<evidence type="ECO:0000256" key="1">
    <source>
        <dbReference type="SAM" id="MobiDB-lite"/>
    </source>
</evidence>
<name>A0ABR5C491_9TREE</name>
<reference evidence="2 3" key="1">
    <citation type="submission" date="2015-01" db="EMBL/GenBank/DDBJ databases">
        <title>The Genome Sequence of Cryptococcus gattii EJB2.</title>
        <authorList>
            <consortium name="The Broad Institute Genomics Platform"/>
            <person name="Cuomo C."/>
            <person name="Litvintseva A."/>
            <person name="Chen Y."/>
            <person name="Heitman J."/>
            <person name="Sun S."/>
            <person name="Springer D."/>
            <person name="Dromer F."/>
            <person name="Young S."/>
            <person name="Zeng Q."/>
            <person name="Gargeya S."/>
            <person name="Abouelleil A."/>
            <person name="Alvarado L."/>
            <person name="Chapman S.B."/>
            <person name="Gainer-Dewar J."/>
            <person name="Goldberg J."/>
            <person name="Griggs A."/>
            <person name="Gujja S."/>
            <person name="Hansen M."/>
            <person name="Howarth C."/>
            <person name="Imamovic A."/>
            <person name="Larimer J."/>
            <person name="Murphy C."/>
            <person name="Naylor J."/>
            <person name="Pearson M."/>
            <person name="Priest M."/>
            <person name="Roberts A."/>
            <person name="Saif S."/>
            <person name="Shea T."/>
            <person name="Sykes S."/>
            <person name="Wortman J."/>
            <person name="Nusbaum C."/>
            <person name="Birren B."/>
        </authorList>
    </citation>
    <scope>NUCLEOTIDE SEQUENCE [LARGE SCALE GENOMIC DNA]</scope>
    <source>
        <strain evidence="2 3">EJB2</strain>
    </source>
</reference>
<gene>
    <name evidence="2" type="ORF">I306_00182</name>
</gene>
<feature type="region of interest" description="Disordered" evidence="1">
    <location>
        <begin position="36"/>
        <end position="57"/>
    </location>
</feature>
<sequence>MSSHNTGSINWIKLHPGDVVHLHPFLSGLNNWRTQEKSQFSAHSAEPPESSNSSGCSIQPLSGSNYVLSSAFLHALVLTPSVE</sequence>
<protein>
    <submittedName>
        <fullName evidence="2">Uncharacterized protein</fullName>
    </submittedName>
</protein>
<dbReference type="Proteomes" id="UP000054272">
    <property type="component" value="Unassembled WGS sequence"/>
</dbReference>
<evidence type="ECO:0000313" key="3">
    <source>
        <dbReference type="Proteomes" id="UP000054272"/>
    </source>
</evidence>